<dbReference type="PANTHER" id="PTHR13774">
    <property type="entry name" value="PHENAZINE BIOSYNTHESIS PROTEIN"/>
    <property type="match status" value="1"/>
</dbReference>
<reference evidence="4" key="1">
    <citation type="journal article" date="2019" name="Int. J. Syst. Evol. Microbiol.">
        <title>The Global Catalogue of Microorganisms (GCM) 10K type strain sequencing project: providing services to taxonomists for standard genome sequencing and annotation.</title>
        <authorList>
            <consortium name="The Broad Institute Genomics Platform"/>
            <consortium name="The Broad Institute Genome Sequencing Center for Infectious Disease"/>
            <person name="Wu L."/>
            <person name="Ma J."/>
        </authorList>
    </citation>
    <scope>NUCLEOTIDE SEQUENCE [LARGE SCALE GENOMIC DNA]</scope>
    <source>
        <strain evidence="4">CGMCC 1.15905</strain>
    </source>
</reference>
<dbReference type="NCBIfam" id="TIGR00654">
    <property type="entry name" value="PhzF_family"/>
    <property type="match status" value="1"/>
</dbReference>
<dbReference type="Pfam" id="PF02567">
    <property type="entry name" value="PhzC-PhzF"/>
    <property type="match status" value="1"/>
</dbReference>
<dbReference type="SUPFAM" id="SSF54506">
    <property type="entry name" value="Diaminopimelate epimerase-like"/>
    <property type="match status" value="1"/>
</dbReference>
<dbReference type="Proteomes" id="UP000623419">
    <property type="component" value="Unassembled WGS sequence"/>
</dbReference>
<evidence type="ECO:0000256" key="1">
    <source>
        <dbReference type="ARBA" id="ARBA00008270"/>
    </source>
</evidence>
<dbReference type="PIRSF" id="PIRSF016184">
    <property type="entry name" value="PhzC_PhzF"/>
    <property type="match status" value="1"/>
</dbReference>
<keyword evidence="4" id="KW-1185">Reference proteome</keyword>
<comment type="caution">
    <text evidence="3">The sequence shown here is derived from an EMBL/GenBank/DDBJ whole genome shotgun (WGS) entry which is preliminary data.</text>
</comment>
<accession>A0ABQ1HFN8</accession>
<protein>
    <submittedName>
        <fullName evidence="3">Oxidoreductase</fullName>
    </submittedName>
</protein>
<evidence type="ECO:0000313" key="4">
    <source>
        <dbReference type="Proteomes" id="UP000623419"/>
    </source>
</evidence>
<dbReference type="InterPro" id="IPR003719">
    <property type="entry name" value="Phenazine_PhzF-like"/>
</dbReference>
<evidence type="ECO:0000256" key="2">
    <source>
        <dbReference type="ARBA" id="ARBA00023235"/>
    </source>
</evidence>
<proteinExistence type="inferred from homology"/>
<sequence length="278" mass="29175">MHLQRISAFSESGRGGNPAGVVLADVLPDEATMQSLATEVGYSETVFAAPTGDAWRVRYFSPLAEVPFCGHATIALGAALAGRDGDGVYALQLNQARIQVEAWHEDGQLLAALQSPPTRSQAPDPSLFAAAMALFDLGPAEFDPRLPPILMHAGADHLLLPLRERRRLARMDYPLEAGRCLMQDAGLTTIALVVAETPRLFHARNAFAVGGVLEDPATGAAAAALGGALRDLGWPHGGRVEILQGHDMGVPSRLHVSIGPGSGAPVRVSGATHRIQAA</sequence>
<organism evidence="3 4">
    <name type="scientific">Arenimonas soli</name>
    <dbReference type="NCBI Taxonomy" id="2269504"/>
    <lineage>
        <taxon>Bacteria</taxon>
        <taxon>Pseudomonadati</taxon>
        <taxon>Pseudomonadota</taxon>
        <taxon>Gammaproteobacteria</taxon>
        <taxon>Lysobacterales</taxon>
        <taxon>Lysobacteraceae</taxon>
        <taxon>Arenimonas</taxon>
    </lineage>
</organism>
<comment type="similarity">
    <text evidence="1">Belongs to the PhzF family.</text>
</comment>
<dbReference type="EMBL" id="BMKC01000001">
    <property type="protein sequence ID" value="GGA73940.1"/>
    <property type="molecule type" value="Genomic_DNA"/>
</dbReference>
<name>A0ABQ1HFN8_9GAMM</name>
<keyword evidence="2" id="KW-0413">Isomerase</keyword>
<gene>
    <name evidence="3" type="ORF">GCM10011521_10130</name>
</gene>
<dbReference type="Gene3D" id="3.10.310.10">
    <property type="entry name" value="Diaminopimelate Epimerase, Chain A, domain 1"/>
    <property type="match status" value="2"/>
</dbReference>
<dbReference type="PANTHER" id="PTHR13774:SF39">
    <property type="entry name" value="BIOSYNTHESIS PROTEIN, PUTATIVE-RELATED"/>
    <property type="match status" value="1"/>
</dbReference>
<dbReference type="RefSeq" id="WP_188661931.1">
    <property type="nucleotide sequence ID" value="NZ_BMKC01000001.1"/>
</dbReference>
<evidence type="ECO:0000313" key="3">
    <source>
        <dbReference type="EMBL" id="GGA73940.1"/>
    </source>
</evidence>